<feature type="domain" description="Tripartite ATP-independent periplasmic transporters DctQ component" evidence="10">
    <location>
        <begin position="24"/>
        <end position="152"/>
    </location>
</feature>
<evidence type="ECO:0000256" key="7">
    <source>
        <dbReference type="ARBA" id="ARBA00023136"/>
    </source>
</evidence>
<keyword evidence="12" id="KW-1185">Reference proteome</keyword>
<organism evidence="11 12">
    <name type="scientific">Flagellimonas algicola</name>
    <dbReference type="NCBI Taxonomy" id="2583815"/>
    <lineage>
        <taxon>Bacteria</taxon>
        <taxon>Pseudomonadati</taxon>
        <taxon>Bacteroidota</taxon>
        <taxon>Flavobacteriia</taxon>
        <taxon>Flavobacteriales</taxon>
        <taxon>Flavobacteriaceae</taxon>
        <taxon>Flagellimonas</taxon>
    </lineage>
</organism>
<dbReference type="PANTHER" id="PTHR35011">
    <property type="entry name" value="2,3-DIKETO-L-GULONATE TRAP TRANSPORTER SMALL PERMEASE PROTEIN YIAM"/>
    <property type="match status" value="1"/>
</dbReference>
<evidence type="ECO:0000256" key="3">
    <source>
        <dbReference type="ARBA" id="ARBA00022475"/>
    </source>
</evidence>
<dbReference type="PANTHER" id="PTHR35011:SF11">
    <property type="entry name" value="TRAP TRANSPORTER SMALL PERMEASE PROTEIN"/>
    <property type="match status" value="1"/>
</dbReference>
<dbReference type="Proteomes" id="UP000751614">
    <property type="component" value="Unassembled WGS sequence"/>
</dbReference>
<feature type="transmembrane region" description="Helical" evidence="9">
    <location>
        <begin position="47"/>
        <end position="70"/>
    </location>
</feature>
<dbReference type="RefSeq" id="WP_138834073.1">
    <property type="nucleotide sequence ID" value="NZ_VCNI01000001.1"/>
</dbReference>
<feature type="transmembrane region" description="Helical" evidence="9">
    <location>
        <begin position="91"/>
        <end position="111"/>
    </location>
</feature>
<evidence type="ECO:0000313" key="11">
    <source>
        <dbReference type="EMBL" id="TMU57026.1"/>
    </source>
</evidence>
<protein>
    <submittedName>
        <fullName evidence="11">TRAP transporter small permease</fullName>
    </submittedName>
</protein>
<evidence type="ECO:0000256" key="2">
    <source>
        <dbReference type="ARBA" id="ARBA00022448"/>
    </source>
</evidence>
<reference evidence="11 12" key="1">
    <citation type="submission" date="2019-05" db="EMBL/GenBank/DDBJ databases">
        <title>Flagellimonas sp. AsT0115, sp. nov., isolated from a marine red algae, Asparagopsis taxiformis.</title>
        <authorList>
            <person name="Kim J."/>
            <person name="Jeong S.E."/>
            <person name="Jeon C.O."/>
        </authorList>
    </citation>
    <scope>NUCLEOTIDE SEQUENCE [LARGE SCALE GENOMIC DNA]</scope>
    <source>
        <strain evidence="11 12">AsT0115</strain>
    </source>
</reference>
<feature type="transmembrane region" description="Helical" evidence="9">
    <location>
        <begin position="123"/>
        <end position="144"/>
    </location>
</feature>
<proteinExistence type="inferred from homology"/>
<sequence>MKTLQRQLGKLLKWGTLLSTLGFVASTLIQIYARFFMAKAPSWTEEAARLFFIFAIGCASGLAMRGSYYVHFDFLYEKLPSKLKSLIMKAIYVLIVLLFVIFTYHSLQFVMDGWIEKSPSLRFPMAVAFIGVTIMGLAISYYAITKLISLFKK</sequence>
<dbReference type="InterPro" id="IPR055348">
    <property type="entry name" value="DctQ"/>
</dbReference>
<evidence type="ECO:0000256" key="8">
    <source>
        <dbReference type="ARBA" id="ARBA00038436"/>
    </source>
</evidence>
<evidence type="ECO:0000259" key="10">
    <source>
        <dbReference type="Pfam" id="PF04290"/>
    </source>
</evidence>
<comment type="similarity">
    <text evidence="8">Belongs to the TRAP transporter small permease family.</text>
</comment>
<keyword evidence="3" id="KW-1003">Cell membrane</keyword>
<keyword evidence="5 9" id="KW-0812">Transmembrane</keyword>
<evidence type="ECO:0000256" key="9">
    <source>
        <dbReference type="SAM" id="Phobius"/>
    </source>
</evidence>
<dbReference type="EMBL" id="VCNI01000001">
    <property type="protein sequence ID" value="TMU57026.1"/>
    <property type="molecule type" value="Genomic_DNA"/>
</dbReference>
<keyword evidence="6 9" id="KW-1133">Transmembrane helix</keyword>
<dbReference type="Pfam" id="PF04290">
    <property type="entry name" value="DctQ"/>
    <property type="match status" value="1"/>
</dbReference>
<feature type="transmembrane region" description="Helical" evidence="9">
    <location>
        <begin position="12"/>
        <end position="35"/>
    </location>
</feature>
<keyword evidence="2" id="KW-0813">Transport</keyword>
<evidence type="ECO:0000256" key="5">
    <source>
        <dbReference type="ARBA" id="ARBA00022692"/>
    </source>
</evidence>
<dbReference type="InterPro" id="IPR007387">
    <property type="entry name" value="TRAP_DctQ"/>
</dbReference>
<evidence type="ECO:0000256" key="6">
    <source>
        <dbReference type="ARBA" id="ARBA00022989"/>
    </source>
</evidence>
<evidence type="ECO:0000256" key="1">
    <source>
        <dbReference type="ARBA" id="ARBA00004429"/>
    </source>
</evidence>
<evidence type="ECO:0000313" key="12">
    <source>
        <dbReference type="Proteomes" id="UP000751614"/>
    </source>
</evidence>
<evidence type="ECO:0000256" key="4">
    <source>
        <dbReference type="ARBA" id="ARBA00022519"/>
    </source>
</evidence>
<keyword evidence="4" id="KW-0997">Cell inner membrane</keyword>
<name>A0ABY2WQU2_9FLAO</name>
<keyword evidence="7 9" id="KW-0472">Membrane</keyword>
<gene>
    <name evidence="11" type="ORF">FGG15_05615</name>
</gene>
<comment type="subcellular location">
    <subcellularLocation>
        <location evidence="1">Cell inner membrane</location>
        <topology evidence="1">Multi-pass membrane protein</topology>
    </subcellularLocation>
</comment>
<accession>A0ABY2WQU2</accession>
<comment type="caution">
    <text evidence="11">The sequence shown here is derived from an EMBL/GenBank/DDBJ whole genome shotgun (WGS) entry which is preliminary data.</text>
</comment>